<dbReference type="Proteomes" id="UP000427769">
    <property type="component" value="Chromosome"/>
</dbReference>
<feature type="domain" description="KilA-N DNA-binding" evidence="1">
    <location>
        <begin position="13"/>
        <end position="96"/>
    </location>
</feature>
<protein>
    <submittedName>
        <fullName evidence="2">DNA-binding protein</fullName>
    </submittedName>
</protein>
<keyword evidence="2" id="KW-0238">DNA-binding</keyword>
<reference evidence="2 3" key="1">
    <citation type="submission" date="2019-11" db="EMBL/GenBank/DDBJ databases">
        <title>Comparative genomics of hydrocarbon-degrading Desulfosarcina strains.</title>
        <authorList>
            <person name="Watanabe M."/>
            <person name="Kojima H."/>
            <person name="Fukui M."/>
        </authorList>
    </citation>
    <scope>NUCLEOTIDE SEQUENCE [LARGE SCALE GENOMIC DNA]</scope>
    <source>
        <strain evidence="2 3">PP31</strain>
    </source>
</reference>
<accession>A0A5K7Z8U3</accession>
<evidence type="ECO:0000313" key="3">
    <source>
        <dbReference type="Proteomes" id="UP000427769"/>
    </source>
</evidence>
<organism evidence="2 3">
    <name type="scientific">Desulfosarcina widdelii</name>
    <dbReference type="NCBI Taxonomy" id="947919"/>
    <lineage>
        <taxon>Bacteria</taxon>
        <taxon>Pseudomonadati</taxon>
        <taxon>Thermodesulfobacteriota</taxon>
        <taxon>Desulfobacteria</taxon>
        <taxon>Desulfobacterales</taxon>
        <taxon>Desulfosarcinaceae</taxon>
        <taxon>Desulfosarcina</taxon>
    </lineage>
</organism>
<evidence type="ECO:0000259" key="1">
    <source>
        <dbReference type="Pfam" id="PF10543"/>
    </source>
</evidence>
<dbReference type="EMBL" id="AP021875">
    <property type="protein sequence ID" value="BBO77478.1"/>
    <property type="molecule type" value="Genomic_DNA"/>
</dbReference>
<dbReference type="InterPro" id="IPR018873">
    <property type="entry name" value="KilA-N_DNA-bd_domain"/>
</dbReference>
<dbReference type="KEGG" id="dwd:DSCW_48950"/>
<dbReference type="GO" id="GO:0003677">
    <property type="term" value="F:DNA binding"/>
    <property type="evidence" value="ECO:0007669"/>
    <property type="project" value="UniProtKB-KW"/>
</dbReference>
<dbReference type="AlphaFoldDB" id="A0A5K7Z8U3"/>
<dbReference type="Pfam" id="PF10543">
    <property type="entry name" value="ORF6N"/>
    <property type="match status" value="1"/>
</dbReference>
<dbReference type="OrthoDB" id="9816206at2"/>
<evidence type="ECO:0000313" key="2">
    <source>
        <dbReference type="EMBL" id="BBO77478.1"/>
    </source>
</evidence>
<name>A0A5K7Z8U3_9BACT</name>
<gene>
    <name evidence="2" type="ORF">DSCW_48950</name>
</gene>
<sequence>MSQLVEVNDITQRIYTVRGVKVMLDRDLADLYGVETKRLKEQVRRNIDRFPKDFMFELSNLEFRNLRSQIATSSWGGPRYVPMAFTEQGVAMLSSVLHSKKAIQINVQIMRAFVQLRHLVLDHAELKREVAALRSQTEERFEVVFTVLDKLMSDDNESKNKIGFVKKD</sequence>
<dbReference type="RefSeq" id="WP_155306211.1">
    <property type="nucleotide sequence ID" value="NZ_AP021875.1"/>
</dbReference>
<keyword evidence="3" id="KW-1185">Reference proteome</keyword>
<proteinExistence type="predicted"/>